<sequence>MITKENAKKYDNALADVLCWLNGLEDAATLMDRRINGMPSTDTLKRLRDELGAIAYDGETA</sequence>
<gene>
    <name evidence="1" type="ORF">HK23_14140</name>
</gene>
<reference evidence="2" key="1">
    <citation type="submission" date="2014-06" db="EMBL/GenBank/DDBJ databases">
        <authorList>
            <person name="Winans N.J."/>
            <person name="Newell P.D."/>
            <person name="Douglas A.E."/>
        </authorList>
    </citation>
    <scope>NUCLEOTIDE SEQUENCE [LARGE SCALE GENOMIC DNA]</scope>
    <source>
        <strain evidence="2">DsW_057</strain>
    </source>
</reference>
<name>A0A1Y3GCJ6_9PROT</name>
<evidence type="ECO:0000313" key="2">
    <source>
        <dbReference type="Proteomes" id="UP000242683"/>
    </source>
</evidence>
<evidence type="ECO:0000313" key="1">
    <source>
        <dbReference type="EMBL" id="OUJ06618.1"/>
    </source>
</evidence>
<proteinExistence type="predicted"/>
<protein>
    <submittedName>
        <fullName evidence="1">Uncharacterized protein</fullName>
    </submittedName>
</protein>
<dbReference type="RefSeq" id="WP_086653071.1">
    <property type="nucleotide sequence ID" value="NZ_JOPG01000009.1"/>
</dbReference>
<dbReference type="EMBL" id="JOPG01000009">
    <property type="protein sequence ID" value="OUJ06618.1"/>
    <property type="molecule type" value="Genomic_DNA"/>
</dbReference>
<accession>A0A1Y3GCJ6</accession>
<organism evidence="1 2">
    <name type="scientific">Acetobacter malorum</name>
    <dbReference type="NCBI Taxonomy" id="178901"/>
    <lineage>
        <taxon>Bacteria</taxon>
        <taxon>Pseudomonadati</taxon>
        <taxon>Pseudomonadota</taxon>
        <taxon>Alphaproteobacteria</taxon>
        <taxon>Acetobacterales</taxon>
        <taxon>Acetobacteraceae</taxon>
        <taxon>Acetobacter</taxon>
    </lineage>
</organism>
<dbReference type="Proteomes" id="UP000242683">
    <property type="component" value="Unassembled WGS sequence"/>
</dbReference>
<dbReference type="AlphaFoldDB" id="A0A1Y3GCJ6"/>
<comment type="caution">
    <text evidence="1">The sequence shown here is derived from an EMBL/GenBank/DDBJ whole genome shotgun (WGS) entry which is preliminary data.</text>
</comment>